<protein>
    <recommendedName>
        <fullName evidence="1">HTH cro/C1-type domain-containing protein</fullName>
    </recommendedName>
</protein>
<reference evidence="2 3" key="1">
    <citation type="submission" date="2021-03" db="EMBL/GenBank/DDBJ databases">
        <authorList>
            <person name="Gilmore M.S."/>
            <person name="Schwartzman J."/>
            <person name="Van Tyne D."/>
            <person name="Martin M."/>
            <person name="Earl A.M."/>
            <person name="Manson A.L."/>
            <person name="Straub T."/>
            <person name="Salamzade R."/>
            <person name="Saavedra J."/>
            <person name="Lebreton F."/>
            <person name="Prichula J."/>
            <person name="Schaufler K."/>
            <person name="Gaca A."/>
            <person name="Sgardioli B."/>
            <person name="Wagenaar J."/>
            <person name="Strong T."/>
        </authorList>
    </citation>
    <scope>NUCLEOTIDE SEQUENCE [LARGE SCALE GENOMIC DNA]</scope>
    <source>
        <strain evidence="2 3">665A</strain>
    </source>
</reference>
<sequence>MNLYEKIKILANEQDISIRQLEERLNFGNGVINRWRKNKPGIDKIEKVADYFDVSLDYLLDRAASVNDTDAPDNHSIARQIMLRSDTSDLSEEDAEDIEKEVERFLNWRLQEIKRERTEKD</sequence>
<dbReference type="Proteomes" id="UP000664357">
    <property type="component" value="Unassembled WGS sequence"/>
</dbReference>
<gene>
    <name evidence="2" type="ORF">JZO67_003426</name>
</gene>
<organism evidence="2 3">
    <name type="scientific">Candidatus Enterococcus ferrettii</name>
    <dbReference type="NCBI Taxonomy" id="2815324"/>
    <lineage>
        <taxon>Bacteria</taxon>
        <taxon>Bacillati</taxon>
        <taxon>Bacillota</taxon>
        <taxon>Bacilli</taxon>
        <taxon>Lactobacillales</taxon>
        <taxon>Enterococcaceae</taxon>
        <taxon>Enterococcus</taxon>
    </lineage>
</organism>
<proteinExistence type="predicted"/>
<dbReference type="CDD" id="cd00093">
    <property type="entry name" value="HTH_XRE"/>
    <property type="match status" value="1"/>
</dbReference>
<dbReference type="EMBL" id="JAFREL020000003">
    <property type="protein sequence ID" value="MEO1771446.1"/>
    <property type="molecule type" value="Genomic_DNA"/>
</dbReference>
<evidence type="ECO:0000313" key="3">
    <source>
        <dbReference type="Proteomes" id="UP000664357"/>
    </source>
</evidence>
<dbReference type="RefSeq" id="WP_207702735.1">
    <property type="nucleotide sequence ID" value="NZ_JAFREL020000003.1"/>
</dbReference>
<dbReference type="SUPFAM" id="SSF47413">
    <property type="entry name" value="lambda repressor-like DNA-binding domains"/>
    <property type="match status" value="1"/>
</dbReference>
<dbReference type="Pfam" id="PF01381">
    <property type="entry name" value="HTH_3"/>
    <property type="match status" value="1"/>
</dbReference>
<feature type="domain" description="HTH cro/C1-type" evidence="1">
    <location>
        <begin position="7"/>
        <end position="59"/>
    </location>
</feature>
<dbReference type="SMART" id="SM00530">
    <property type="entry name" value="HTH_XRE"/>
    <property type="match status" value="1"/>
</dbReference>
<reference evidence="2 3" key="2">
    <citation type="submission" date="2024-02" db="EMBL/GenBank/DDBJ databases">
        <title>The Genome Sequence of Enterococcus sp. DIV0159.</title>
        <authorList>
            <person name="Earl A."/>
            <person name="Manson A."/>
            <person name="Gilmore M."/>
            <person name="Sanders J."/>
            <person name="Shea T."/>
            <person name="Howe W."/>
            <person name="Livny J."/>
            <person name="Cuomo C."/>
            <person name="Neafsey D."/>
            <person name="Birren B."/>
        </authorList>
    </citation>
    <scope>NUCLEOTIDE SEQUENCE [LARGE SCALE GENOMIC DNA]</scope>
    <source>
        <strain evidence="2 3">665A</strain>
    </source>
</reference>
<dbReference type="InterPro" id="IPR010982">
    <property type="entry name" value="Lambda_DNA-bd_dom_sf"/>
</dbReference>
<dbReference type="PROSITE" id="PS50943">
    <property type="entry name" value="HTH_CROC1"/>
    <property type="match status" value="1"/>
</dbReference>
<name>A0ABV0ESC7_9ENTE</name>
<dbReference type="InterPro" id="IPR001387">
    <property type="entry name" value="Cro/C1-type_HTH"/>
</dbReference>
<accession>A0ABV0ESC7</accession>
<keyword evidence="3" id="KW-1185">Reference proteome</keyword>
<evidence type="ECO:0000259" key="1">
    <source>
        <dbReference type="PROSITE" id="PS50943"/>
    </source>
</evidence>
<comment type="caution">
    <text evidence="2">The sequence shown here is derived from an EMBL/GenBank/DDBJ whole genome shotgun (WGS) entry which is preliminary data.</text>
</comment>
<dbReference type="Gene3D" id="1.10.260.40">
    <property type="entry name" value="lambda repressor-like DNA-binding domains"/>
    <property type="match status" value="1"/>
</dbReference>
<evidence type="ECO:0000313" key="2">
    <source>
        <dbReference type="EMBL" id="MEO1771446.1"/>
    </source>
</evidence>